<dbReference type="Proteomes" id="UP000319897">
    <property type="component" value="Unassembled WGS sequence"/>
</dbReference>
<feature type="transmembrane region" description="Helical" evidence="6">
    <location>
        <begin position="170"/>
        <end position="188"/>
    </location>
</feature>
<keyword evidence="5 6" id="KW-0472">Membrane</keyword>
<keyword evidence="4 6" id="KW-1133">Transmembrane helix</keyword>
<dbReference type="PANTHER" id="PTHR11562:SF17">
    <property type="entry name" value="RE54080P-RELATED"/>
    <property type="match status" value="1"/>
</dbReference>
<feature type="domain" description="Cation efflux protein transmembrane" evidence="7">
    <location>
        <begin position="17"/>
        <end position="191"/>
    </location>
</feature>
<comment type="caution">
    <text evidence="8">The sequence shown here is derived from an EMBL/GenBank/DDBJ whole genome shotgun (WGS) entry which is preliminary data.</text>
</comment>
<keyword evidence="3" id="KW-0864">Zinc transport</keyword>
<dbReference type="InterPro" id="IPR027469">
    <property type="entry name" value="Cation_efflux_TMD_sf"/>
</dbReference>
<feature type="transmembrane region" description="Helical" evidence="6">
    <location>
        <begin position="147"/>
        <end position="164"/>
    </location>
</feature>
<keyword evidence="9" id="KW-1185">Reference proteome</keyword>
<gene>
    <name evidence="8" type="ORF">FJQ54_10345</name>
</gene>
<dbReference type="AlphaFoldDB" id="A0A501XKC3"/>
<evidence type="ECO:0000313" key="8">
    <source>
        <dbReference type="EMBL" id="TPE60743.1"/>
    </source>
</evidence>
<feature type="transmembrane region" description="Helical" evidence="6">
    <location>
        <begin position="104"/>
        <end position="126"/>
    </location>
</feature>
<evidence type="ECO:0000256" key="1">
    <source>
        <dbReference type="ARBA" id="ARBA00004141"/>
    </source>
</evidence>
<dbReference type="InterPro" id="IPR050681">
    <property type="entry name" value="CDF/SLC30A"/>
</dbReference>
<evidence type="ECO:0000313" key="9">
    <source>
        <dbReference type="Proteomes" id="UP000319897"/>
    </source>
</evidence>
<evidence type="ECO:0000259" key="7">
    <source>
        <dbReference type="Pfam" id="PF01545"/>
    </source>
</evidence>
<protein>
    <submittedName>
        <fullName evidence="8">Cation transporter</fullName>
    </submittedName>
</protein>
<feature type="transmembrane region" description="Helical" evidence="6">
    <location>
        <begin position="43"/>
        <end position="65"/>
    </location>
</feature>
<accession>A0A501XKC3</accession>
<keyword evidence="3" id="KW-0406">Ion transport</keyword>
<organism evidence="8 9">
    <name type="scientific">Sandaracinobacter neustonicus</name>
    <dbReference type="NCBI Taxonomy" id="1715348"/>
    <lineage>
        <taxon>Bacteria</taxon>
        <taxon>Pseudomonadati</taxon>
        <taxon>Pseudomonadota</taxon>
        <taxon>Alphaproteobacteria</taxon>
        <taxon>Sphingomonadales</taxon>
        <taxon>Sphingosinicellaceae</taxon>
        <taxon>Sandaracinobacter</taxon>
    </lineage>
</organism>
<reference evidence="8 9" key="1">
    <citation type="submission" date="2019-06" db="EMBL/GenBank/DDBJ databases">
        <authorList>
            <person name="Lee I."/>
            <person name="Jang G.I."/>
            <person name="Hwang C.Y."/>
        </authorList>
    </citation>
    <scope>NUCLEOTIDE SEQUENCE [LARGE SCALE GENOMIC DNA]</scope>
    <source>
        <strain evidence="8 9">PAMC 28131</strain>
    </source>
</reference>
<keyword evidence="3" id="KW-0862">Zinc</keyword>
<dbReference type="GO" id="GO:0005886">
    <property type="term" value="C:plasma membrane"/>
    <property type="evidence" value="ECO:0007669"/>
    <property type="project" value="TreeGrafter"/>
</dbReference>
<keyword evidence="3" id="KW-0813">Transport</keyword>
<keyword evidence="2 6" id="KW-0812">Transmembrane</keyword>
<dbReference type="EMBL" id="VFSU01000025">
    <property type="protein sequence ID" value="TPE60743.1"/>
    <property type="molecule type" value="Genomic_DNA"/>
</dbReference>
<proteinExistence type="predicted"/>
<feature type="transmembrane region" description="Helical" evidence="6">
    <location>
        <begin position="17"/>
        <end position="37"/>
    </location>
</feature>
<sequence length="207" mass="21411">MSEEAVEIATAAQRRTLWIVLMLNAGLALAFVSTGLVAQSTALIANGIDNASDAIVYVISLLALTRPPAWKRGAARVSGVLLLIFAAGILLEAVRGFVSGSEPVGLTMMLMALGAAVVNWICLRLLQRLRKADVATRAATTFSANDFISNAGVLVAGGAVLWTGAAWPDLVVGVAIAAIAIKGGVEIFRDANAEAKAGRERSIADGK</sequence>
<evidence type="ECO:0000256" key="6">
    <source>
        <dbReference type="SAM" id="Phobius"/>
    </source>
</evidence>
<dbReference type="SUPFAM" id="SSF161111">
    <property type="entry name" value="Cation efflux protein transmembrane domain-like"/>
    <property type="match status" value="1"/>
</dbReference>
<name>A0A501XKC3_9SPHN</name>
<evidence type="ECO:0000256" key="2">
    <source>
        <dbReference type="ARBA" id="ARBA00022692"/>
    </source>
</evidence>
<feature type="transmembrane region" description="Helical" evidence="6">
    <location>
        <begin position="77"/>
        <end position="98"/>
    </location>
</feature>
<dbReference type="OrthoDB" id="9799649at2"/>
<evidence type="ECO:0000256" key="4">
    <source>
        <dbReference type="ARBA" id="ARBA00022989"/>
    </source>
</evidence>
<comment type="subcellular location">
    <subcellularLocation>
        <location evidence="1">Membrane</location>
        <topology evidence="1">Multi-pass membrane protein</topology>
    </subcellularLocation>
</comment>
<dbReference type="GO" id="GO:0005385">
    <property type="term" value="F:zinc ion transmembrane transporter activity"/>
    <property type="evidence" value="ECO:0007669"/>
    <property type="project" value="TreeGrafter"/>
</dbReference>
<dbReference type="Pfam" id="PF01545">
    <property type="entry name" value="Cation_efflux"/>
    <property type="match status" value="1"/>
</dbReference>
<dbReference type="Gene3D" id="1.20.1510.10">
    <property type="entry name" value="Cation efflux protein transmembrane domain"/>
    <property type="match status" value="1"/>
</dbReference>
<evidence type="ECO:0000256" key="3">
    <source>
        <dbReference type="ARBA" id="ARBA00022906"/>
    </source>
</evidence>
<dbReference type="InterPro" id="IPR058533">
    <property type="entry name" value="Cation_efflux_TM"/>
</dbReference>
<dbReference type="PANTHER" id="PTHR11562">
    <property type="entry name" value="CATION EFFLUX PROTEIN/ ZINC TRANSPORTER"/>
    <property type="match status" value="1"/>
</dbReference>
<dbReference type="RefSeq" id="WP_140928341.1">
    <property type="nucleotide sequence ID" value="NZ_VFSU01000025.1"/>
</dbReference>
<evidence type="ECO:0000256" key="5">
    <source>
        <dbReference type="ARBA" id="ARBA00023136"/>
    </source>
</evidence>